<feature type="region of interest" description="Disordered" evidence="1">
    <location>
        <begin position="496"/>
        <end position="578"/>
    </location>
</feature>
<feature type="compositionally biased region" description="Basic and acidic residues" evidence="1">
    <location>
        <begin position="38"/>
        <end position="48"/>
    </location>
</feature>
<organism evidence="2 3">
    <name type="scientific">Thlaspi arvense</name>
    <name type="common">Field penny-cress</name>
    <dbReference type="NCBI Taxonomy" id="13288"/>
    <lineage>
        <taxon>Eukaryota</taxon>
        <taxon>Viridiplantae</taxon>
        <taxon>Streptophyta</taxon>
        <taxon>Embryophyta</taxon>
        <taxon>Tracheophyta</taxon>
        <taxon>Spermatophyta</taxon>
        <taxon>Magnoliopsida</taxon>
        <taxon>eudicotyledons</taxon>
        <taxon>Gunneridae</taxon>
        <taxon>Pentapetalae</taxon>
        <taxon>rosids</taxon>
        <taxon>malvids</taxon>
        <taxon>Brassicales</taxon>
        <taxon>Brassicaceae</taxon>
        <taxon>Thlaspideae</taxon>
        <taxon>Thlaspi</taxon>
    </lineage>
</organism>
<feature type="compositionally biased region" description="Basic and acidic residues" evidence="1">
    <location>
        <begin position="441"/>
        <end position="452"/>
    </location>
</feature>
<feature type="compositionally biased region" description="Polar residues" evidence="1">
    <location>
        <begin position="526"/>
        <end position="549"/>
    </location>
</feature>
<keyword evidence="3" id="KW-1185">Reference proteome</keyword>
<proteinExistence type="predicted"/>
<name>A0AAU9T4L1_THLAR</name>
<evidence type="ECO:0000313" key="3">
    <source>
        <dbReference type="Proteomes" id="UP000836841"/>
    </source>
</evidence>
<gene>
    <name evidence="2" type="ORF">TAV2_LOCUS24236</name>
</gene>
<feature type="non-terminal residue" evidence="2">
    <location>
        <position position="1"/>
    </location>
</feature>
<feature type="compositionally biased region" description="Basic and acidic residues" evidence="1">
    <location>
        <begin position="498"/>
        <end position="525"/>
    </location>
</feature>
<accession>A0AAU9T4L1</accession>
<sequence length="677" mass="75686">EESSKLETNGMSTLESVSIETTQDQVFLAGKGTQETEPQNKESVEDTKVKDVEEEMHQNGLESLVLETDEKLQKQTSVAEGAEAVCEAAEVEELSMIGDQSVASKLNTKEFLNEEKPSVIDEIAFVSPRLYETVRTEEENIINETLEEIVPEEVVAKLDQDTGMQQEIEAHETLNLDRRSFDDEEEVTNEEKADQVISNFGSQESNVIQEAGLEVYKEGDMESGREASLKRMSRCRSLPVSHNTKVMEDSLVQRLVSEVLPSRNKMGLEKSNMYETLLVSCEGSNKVQETTEAITESNKHAEIQMRSPRLGSDLRVEERSDESTEKTLLFSHDKIETYDETINVEEKTIMLNSSESEQTRGIELSLGLSMKHMETSEADDSFKETKGSRENLEDKKANTSETPVVDCVGGSNIAQVTTEAITESSKESRLEMQSPSFGNDLRIDERSDESTEKAPLLCQDKTETYEATIDVEEKTVMLKRSETEQTRGIELSLGLSMKHMERSESDDSYEETKGSRENLQDEKANTTETPAVSCAGSNKAQVTTEAITESSKESRLEMRSPSFGNDLKYDERSDESAEKTQLLCQDKTETYEADVEEKTVMLKRSETEKTRGFELSLGLSMKPGERFEADDGFEETKGSGDNLLDKKASLDSMKGRVRKRSKSSLLGTCLCCATAMN</sequence>
<feature type="compositionally biased region" description="Basic and acidic residues" evidence="1">
    <location>
        <begin position="567"/>
        <end position="578"/>
    </location>
</feature>
<feature type="region of interest" description="Disordered" evidence="1">
    <location>
        <begin position="374"/>
        <end position="403"/>
    </location>
</feature>
<dbReference type="Proteomes" id="UP000836841">
    <property type="component" value="Chromosome 7"/>
</dbReference>
<evidence type="ECO:0000313" key="2">
    <source>
        <dbReference type="EMBL" id="CAH2079150.1"/>
    </source>
</evidence>
<protein>
    <submittedName>
        <fullName evidence="2">Uncharacterized protein</fullName>
    </submittedName>
</protein>
<evidence type="ECO:0000256" key="1">
    <source>
        <dbReference type="SAM" id="MobiDB-lite"/>
    </source>
</evidence>
<feature type="compositionally biased region" description="Polar residues" evidence="1">
    <location>
        <begin position="1"/>
        <end position="25"/>
    </location>
</feature>
<feature type="region of interest" description="Disordered" evidence="1">
    <location>
        <begin position="1"/>
        <end position="48"/>
    </location>
</feature>
<feature type="compositionally biased region" description="Basic and acidic residues" evidence="1">
    <location>
        <begin position="374"/>
        <end position="398"/>
    </location>
</feature>
<dbReference type="AlphaFoldDB" id="A0AAU9T4L1"/>
<dbReference type="EMBL" id="OU466863">
    <property type="protein sequence ID" value="CAH2079150.1"/>
    <property type="molecule type" value="Genomic_DNA"/>
</dbReference>
<feature type="region of interest" description="Disordered" evidence="1">
    <location>
        <begin position="422"/>
        <end position="453"/>
    </location>
</feature>
<reference evidence="2 3" key="1">
    <citation type="submission" date="2022-03" db="EMBL/GenBank/DDBJ databases">
        <authorList>
            <person name="Nunn A."/>
            <person name="Chopra R."/>
            <person name="Nunn A."/>
            <person name="Contreras Garrido A."/>
        </authorList>
    </citation>
    <scope>NUCLEOTIDE SEQUENCE [LARGE SCALE GENOMIC DNA]</scope>
</reference>